<dbReference type="GO" id="GO:0003746">
    <property type="term" value="F:translation elongation factor activity"/>
    <property type="evidence" value="ECO:0007669"/>
    <property type="project" value="UniProtKB-KW"/>
</dbReference>
<evidence type="ECO:0000313" key="4">
    <source>
        <dbReference type="EMBL" id="MBB6477769.1"/>
    </source>
</evidence>
<protein>
    <submittedName>
        <fullName evidence="4">Elongation factor G</fullName>
    </submittedName>
</protein>
<dbReference type="InterPro" id="IPR047872">
    <property type="entry name" value="EFG_IV"/>
</dbReference>
<proteinExistence type="predicted"/>
<dbReference type="InterPro" id="IPR053905">
    <property type="entry name" value="EF-G-like_DII"/>
</dbReference>
<dbReference type="InterPro" id="IPR014721">
    <property type="entry name" value="Ribsml_uS5_D2-typ_fold_subgr"/>
</dbReference>
<dbReference type="InterPro" id="IPR027417">
    <property type="entry name" value="P-loop_NTPase"/>
</dbReference>
<dbReference type="Pfam" id="PF00679">
    <property type="entry name" value="EFG_C"/>
    <property type="match status" value="1"/>
</dbReference>
<dbReference type="SMART" id="SM00838">
    <property type="entry name" value="EFG_C"/>
    <property type="match status" value="1"/>
</dbReference>
<dbReference type="FunFam" id="3.30.230.10:FF:000003">
    <property type="entry name" value="Elongation factor G"/>
    <property type="match status" value="1"/>
</dbReference>
<evidence type="ECO:0000259" key="3">
    <source>
        <dbReference type="PROSITE" id="PS51722"/>
    </source>
</evidence>
<dbReference type="GeneID" id="93486080"/>
<dbReference type="Pfam" id="PF22042">
    <property type="entry name" value="EF-G_D2"/>
    <property type="match status" value="1"/>
</dbReference>
<dbReference type="PANTHER" id="PTHR43261:SF6">
    <property type="entry name" value="ELONGATION FACTOR G-LIKE PROTEIN"/>
    <property type="match status" value="1"/>
</dbReference>
<dbReference type="InterPro" id="IPR000640">
    <property type="entry name" value="EFG_V-like"/>
</dbReference>
<dbReference type="Pfam" id="PF14492">
    <property type="entry name" value="EFG_III"/>
    <property type="match status" value="1"/>
</dbReference>
<keyword evidence="4" id="KW-0251">Elongation factor</keyword>
<comment type="caution">
    <text evidence="4">The sequence shown here is derived from an EMBL/GenBank/DDBJ whole genome shotgun (WGS) entry which is preliminary data.</text>
</comment>
<keyword evidence="4" id="KW-0648">Protein biosynthesis</keyword>
<dbReference type="SUPFAM" id="SSF50447">
    <property type="entry name" value="Translation proteins"/>
    <property type="match status" value="1"/>
</dbReference>
<accession>A0A841R413</accession>
<dbReference type="CDD" id="cd03713">
    <property type="entry name" value="EFG_mtEFG_C"/>
    <property type="match status" value="1"/>
</dbReference>
<dbReference type="NCBIfam" id="NF009381">
    <property type="entry name" value="PRK12740.1-5"/>
    <property type="match status" value="1"/>
</dbReference>
<dbReference type="SMART" id="SM00889">
    <property type="entry name" value="EFG_IV"/>
    <property type="match status" value="1"/>
</dbReference>
<dbReference type="RefSeq" id="WP_159822729.1">
    <property type="nucleotide sequence ID" value="NZ_CABWNB010000002.1"/>
</dbReference>
<keyword evidence="2" id="KW-0342">GTP-binding</keyword>
<dbReference type="Pfam" id="PF03764">
    <property type="entry name" value="EFG_IV"/>
    <property type="match status" value="1"/>
</dbReference>
<dbReference type="InterPro" id="IPR005225">
    <property type="entry name" value="Small_GTP-bd"/>
</dbReference>
<reference evidence="4 5" key="1">
    <citation type="submission" date="2020-08" db="EMBL/GenBank/DDBJ databases">
        <title>Genomic Encyclopedia of Type Strains, Phase IV (KMG-IV): sequencing the most valuable type-strain genomes for metagenomic binning, comparative biology and taxonomic classification.</title>
        <authorList>
            <person name="Goeker M."/>
        </authorList>
    </citation>
    <scope>NUCLEOTIDE SEQUENCE [LARGE SCALE GENOMIC DNA]</scope>
    <source>
        <strain evidence="4 5">DSM 21255</strain>
    </source>
</reference>
<name>A0A841R413_9FIRM</name>
<evidence type="ECO:0000256" key="1">
    <source>
        <dbReference type="ARBA" id="ARBA00022741"/>
    </source>
</evidence>
<dbReference type="GO" id="GO:0003924">
    <property type="term" value="F:GTPase activity"/>
    <property type="evidence" value="ECO:0007669"/>
    <property type="project" value="InterPro"/>
</dbReference>
<gene>
    <name evidence="4" type="ORF">HNR45_000802</name>
</gene>
<dbReference type="Gene3D" id="3.40.50.300">
    <property type="entry name" value="P-loop containing nucleotide triphosphate hydrolases"/>
    <property type="match status" value="1"/>
</dbReference>
<dbReference type="InterPro" id="IPR000795">
    <property type="entry name" value="T_Tr_GTP-bd_dom"/>
</dbReference>
<dbReference type="InterPro" id="IPR035647">
    <property type="entry name" value="EFG_III/V"/>
</dbReference>
<dbReference type="GO" id="GO:0032790">
    <property type="term" value="P:ribosome disassembly"/>
    <property type="evidence" value="ECO:0007669"/>
    <property type="project" value="TreeGrafter"/>
</dbReference>
<dbReference type="Pfam" id="PF00009">
    <property type="entry name" value="GTP_EFTU"/>
    <property type="match status" value="1"/>
</dbReference>
<keyword evidence="1" id="KW-0547">Nucleotide-binding</keyword>
<dbReference type="Gene3D" id="2.40.30.10">
    <property type="entry name" value="Translation factors"/>
    <property type="match status" value="1"/>
</dbReference>
<dbReference type="Proteomes" id="UP000591941">
    <property type="component" value="Unassembled WGS sequence"/>
</dbReference>
<dbReference type="Gene3D" id="3.30.70.870">
    <property type="entry name" value="Elongation Factor G (Translational Gtpase), domain 3"/>
    <property type="match status" value="1"/>
</dbReference>
<dbReference type="Gene3D" id="3.30.230.10">
    <property type="match status" value="1"/>
</dbReference>
<dbReference type="NCBIfam" id="NF009891">
    <property type="entry name" value="PRK13351.1-1"/>
    <property type="match status" value="1"/>
</dbReference>
<dbReference type="SUPFAM" id="SSF52540">
    <property type="entry name" value="P-loop containing nucleoside triphosphate hydrolases"/>
    <property type="match status" value="1"/>
</dbReference>
<dbReference type="InterPro" id="IPR041095">
    <property type="entry name" value="EFG_II"/>
</dbReference>
<dbReference type="InterPro" id="IPR020568">
    <property type="entry name" value="Ribosomal_Su5_D2-typ_SF"/>
</dbReference>
<dbReference type="AlphaFoldDB" id="A0A841R413"/>
<dbReference type="GO" id="GO:0005525">
    <property type="term" value="F:GTP binding"/>
    <property type="evidence" value="ECO:0007669"/>
    <property type="project" value="UniProtKB-KW"/>
</dbReference>
<dbReference type="NCBIfam" id="NF009379">
    <property type="entry name" value="PRK12740.1-3"/>
    <property type="match status" value="1"/>
</dbReference>
<dbReference type="CDD" id="cd04170">
    <property type="entry name" value="EF-G_bact"/>
    <property type="match status" value="1"/>
</dbReference>
<organism evidence="4 5">
    <name type="scientific">Negativicoccus succinicivorans</name>
    <dbReference type="NCBI Taxonomy" id="620903"/>
    <lineage>
        <taxon>Bacteria</taxon>
        <taxon>Bacillati</taxon>
        <taxon>Bacillota</taxon>
        <taxon>Negativicutes</taxon>
        <taxon>Veillonellales</taxon>
        <taxon>Veillonellaceae</taxon>
        <taxon>Negativicoccus</taxon>
    </lineage>
</organism>
<sequence length="687" mass="75789">MKDYAGSQIRNVAVLSHDGAGKTAVVENLLATTGAIEGVGTGADNKHVLDFEPEEIKRNVTIQLGIAPCEWKGYKLNFIDTPGYGEFSGEVRAALRACDGILIIVSAESGVEVDTQRAWDYGDELALPRMIFINKMDAEQANYDKTLAEMRERFGKSVMPLHLPLGEGKDFHGIIDIVKMKATVWENGQETEIDIPEEWQARASEVRDMAIEAAAEGDDILLEKYLDGGELTVEEIRLGLREGMKSGRVVPVMIGSALAKIGLDKMLDRIIRYMPDASARTMEGTNPKTETSVTVHADNPFSAFVFKTVIDPFAGKLSYIRIISGTLREGDKLINQTQDLTERFTKMYTTVGKQQIPLAQATAGDIIAIPKLEAKTGDTFSDAGFPVVYEPVRFPKSLYIVAVEPESKGDEEKLAAGLLRLAEEDPTFVTQKDPETRQTLVYSMGEIHLQHNLGKLERKYGTKARVVEPKVPYRETILGKAEGEGKHKKQSGGHGQYGHVFLRVEPTTEDFEFVDDIFGGAVPRQYIPAVEKGTRETLAKGMIAGYPMIGVRVTLYDGSYHSVDSSEMAFKVAASLALRKIIPQAQPILLQPVYNVNVFVPDEYMGAIVGDLSAKGGRILGMEPGERGGESVVRAQVALGKMFSYVTELRSQTQGRGTFNMEFYQYEQVPFQEAQEIIDAYTAEKEE</sequence>
<dbReference type="CDD" id="cd01434">
    <property type="entry name" value="EFG_mtEFG1_IV"/>
    <property type="match status" value="1"/>
</dbReference>
<evidence type="ECO:0000256" key="2">
    <source>
        <dbReference type="ARBA" id="ARBA00023134"/>
    </source>
</evidence>
<dbReference type="InterPro" id="IPR009000">
    <property type="entry name" value="Transl_B-barrel_sf"/>
</dbReference>
<dbReference type="EMBL" id="JACHHI010000003">
    <property type="protein sequence ID" value="MBB6477769.1"/>
    <property type="molecule type" value="Genomic_DNA"/>
</dbReference>
<dbReference type="Gene3D" id="3.30.70.240">
    <property type="match status" value="1"/>
</dbReference>
<dbReference type="SUPFAM" id="SSF54211">
    <property type="entry name" value="Ribosomal protein S5 domain 2-like"/>
    <property type="match status" value="1"/>
</dbReference>
<dbReference type="OrthoDB" id="9804431at2"/>
<dbReference type="InterPro" id="IPR009022">
    <property type="entry name" value="EFG_III"/>
</dbReference>
<keyword evidence="5" id="KW-1185">Reference proteome</keyword>
<dbReference type="FunFam" id="3.30.70.240:FF:000001">
    <property type="entry name" value="Elongation factor G"/>
    <property type="match status" value="1"/>
</dbReference>
<dbReference type="InterPro" id="IPR005517">
    <property type="entry name" value="Transl_elong_EFG/EF2_IV"/>
</dbReference>
<dbReference type="PROSITE" id="PS51722">
    <property type="entry name" value="G_TR_2"/>
    <property type="match status" value="1"/>
</dbReference>
<evidence type="ECO:0000313" key="5">
    <source>
        <dbReference type="Proteomes" id="UP000591941"/>
    </source>
</evidence>
<dbReference type="CDD" id="cd16262">
    <property type="entry name" value="EFG_III"/>
    <property type="match status" value="1"/>
</dbReference>
<dbReference type="PANTHER" id="PTHR43261">
    <property type="entry name" value="TRANSLATION ELONGATION FACTOR G-RELATED"/>
    <property type="match status" value="1"/>
</dbReference>
<dbReference type="InterPro" id="IPR035649">
    <property type="entry name" value="EFG_V"/>
</dbReference>
<feature type="domain" description="Tr-type G" evidence="3">
    <location>
        <begin position="7"/>
        <end position="280"/>
    </location>
</feature>
<dbReference type="NCBIfam" id="TIGR00231">
    <property type="entry name" value="small_GTP"/>
    <property type="match status" value="1"/>
</dbReference>
<dbReference type="PRINTS" id="PR00315">
    <property type="entry name" value="ELONGATNFCT"/>
</dbReference>
<dbReference type="SUPFAM" id="SSF54980">
    <property type="entry name" value="EF-G C-terminal domain-like"/>
    <property type="match status" value="2"/>
</dbReference>